<gene>
    <name evidence="2" type="ORF">Ate02nite_34430</name>
</gene>
<evidence type="ECO:0000313" key="2">
    <source>
        <dbReference type="EMBL" id="GIF20713.1"/>
    </source>
</evidence>
<reference evidence="2" key="1">
    <citation type="submission" date="2021-01" db="EMBL/GenBank/DDBJ databases">
        <title>Whole genome shotgun sequence of Actinoplanes tereljensis NBRC 105297.</title>
        <authorList>
            <person name="Komaki H."/>
            <person name="Tamura T."/>
        </authorList>
    </citation>
    <scope>NUCLEOTIDE SEQUENCE</scope>
    <source>
        <strain evidence="2">NBRC 105297</strain>
    </source>
</reference>
<dbReference type="RefSeq" id="WP_203806558.1">
    <property type="nucleotide sequence ID" value="NZ_BOMY01000022.1"/>
</dbReference>
<accession>A0A919NM48</accession>
<dbReference type="InterPro" id="IPR002934">
    <property type="entry name" value="Polymerase_NTP_transf_dom"/>
</dbReference>
<dbReference type="Pfam" id="PF01909">
    <property type="entry name" value="NTP_transf_2"/>
    <property type="match status" value="1"/>
</dbReference>
<dbReference type="AlphaFoldDB" id="A0A919NM48"/>
<proteinExistence type="predicted"/>
<sequence length="260" mass="28811">MIDQVTNTYLELVDRELPGFVQGLYLVGSAVLDAWQPELSDIDTIVFTAREPAADDLATLDRIHRSLATRPYFDSVYVPPSLATTWPTHKEPVPFVVNGAFQTGKPCGELTPVVWQVLQRYGVKVRGPEIADLDVRVDPGELLRYNLDNLRDYWQPSVVANEPHLAALDPAEPLDAETVVWFVTGPARLHHTAATGDIISKAAAADYLASQFPQHAALARRAAAFRTGSPEVFTLPDLREAFDSVHTVANDAWRRFAARR</sequence>
<dbReference type="EMBL" id="BOMY01000022">
    <property type="protein sequence ID" value="GIF20713.1"/>
    <property type="molecule type" value="Genomic_DNA"/>
</dbReference>
<comment type="caution">
    <text evidence="2">The sequence shown here is derived from an EMBL/GenBank/DDBJ whole genome shotgun (WGS) entry which is preliminary data.</text>
</comment>
<evidence type="ECO:0000259" key="1">
    <source>
        <dbReference type="Pfam" id="PF01909"/>
    </source>
</evidence>
<dbReference type="GO" id="GO:0016779">
    <property type="term" value="F:nucleotidyltransferase activity"/>
    <property type="evidence" value="ECO:0007669"/>
    <property type="project" value="InterPro"/>
</dbReference>
<name>A0A919NM48_9ACTN</name>
<keyword evidence="3" id="KW-1185">Reference proteome</keyword>
<dbReference type="Proteomes" id="UP000623608">
    <property type="component" value="Unassembled WGS sequence"/>
</dbReference>
<feature type="domain" description="Polymerase nucleotidyl transferase" evidence="1">
    <location>
        <begin position="13"/>
        <end position="55"/>
    </location>
</feature>
<organism evidence="2 3">
    <name type="scientific">Paractinoplanes tereljensis</name>
    <dbReference type="NCBI Taxonomy" id="571912"/>
    <lineage>
        <taxon>Bacteria</taxon>
        <taxon>Bacillati</taxon>
        <taxon>Actinomycetota</taxon>
        <taxon>Actinomycetes</taxon>
        <taxon>Micromonosporales</taxon>
        <taxon>Micromonosporaceae</taxon>
        <taxon>Paractinoplanes</taxon>
    </lineage>
</organism>
<protein>
    <recommendedName>
        <fullName evidence="1">Polymerase nucleotidyl transferase domain-containing protein</fullName>
    </recommendedName>
</protein>
<evidence type="ECO:0000313" key="3">
    <source>
        <dbReference type="Proteomes" id="UP000623608"/>
    </source>
</evidence>